<evidence type="ECO:0000256" key="4">
    <source>
        <dbReference type="ARBA" id="ARBA00022729"/>
    </source>
</evidence>
<organism evidence="6 7">
    <name type="scientific">Phytophthora lilii</name>
    <dbReference type="NCBI Taxonomy" id="2077276"/>
    <lineage>
        <taxon>Eukaryota</taxon>
        <taxon>Sar</taxon>
        <taxon>Stramenopiles</taxon>
        <taxon>Oomycota</taxon>
        <taxon>Peronosporomycetes</taxon>
        <taxon>Peronosporales</taxon>
        <taxon>Peronosporaceae</taxon>
        <taxon>Phytophthora</taxon>
    </lineage>
</organism>
<keyword evidence="4 5" id="KW-0732">Signal</keyword>
<feature type="chain" id="PRO_5045008708" description="RxLR effector protein" evidence="5">
    <location>
        <begin position="21"/>
        <end position="151"/>
    </location>
</feature>
<comment type="caution">
    <text evidence="6">The sequence shown here is derived from an EMBL/GenBank/DDBJ whole genome shotgun (WGS) entry which is preliminary data.</text>
</comment>
<evidence type="ECO:0000256" key="1">
    <source>
        <dbReference type="ARBA" id="ARBA00004613"/>
    </source>
</evidence>
<gene>
    <name evidence="6" type="ORF">Plil01_000010500</name>
</gene>
<keyword evidence="3 5" id="KW-0964">Secreted</keyword>
<dbReference type="Pfam" id="PF16810">
    <property type="entry name" value="RXLR"/>
    <property type="match status" value="1"/>
</dbReference>
<comment type="similarity">
    <text evidence="2 5">Belongs to the RxLR effector family.</text>
</comment>
<comment type="domain">
    <text evidence="5">The RxLR-dEER motif acts to carry the protein into the host cell cytoplasm through binding to cell surface phosphatidylinositol-3-phosphate.</text>
</comment>
<dbReference type="OrthoDB" id="114804at2759"/>
<keyword evidence="7" id="KW-1185">Reference proteome</keyword>
<evidence type="ECO:0000313" key="6">
    <source>
        <dbReference type="EMBL" id="GMF09180.1"/>
    </source>
</evidence>
<dbReference type="Proteomes" id="UP001165083">
    <property type="component" value="Unassembled WGS sequence"/>
</dbReference>
<feature type="signal peptide" evidence="5">
    <location>
        <begin position="1"/>
        <end position="20"/>
    </location>
</feature>
<accession>A0A9W6TAT0</accession>
<comment type="function">
    <text evidence="5">Effector that suppresses plant defense responses during pathogen infection.</text>
</comment>
<dbReference type="EMBL" id="BSXW01000007">
    <property type="protein sequence ID" value="GMF09180.1"/>
    <property type="molecule type" value="Genomic_DNA"/>
</dbReference>
<proteinExistence type="inferred from homology"/>
<sequence length="151" mass="17269">MRAYFFVLVVLVSHFLAASAATRSGETMLASTEAFRPIDVAQIGTTTRRALRTGKSSVDDTDREERGYKEVAIKVASALKTKAKVLTNKDFRNLKLFMKDSTTFDKLYTEKATPFNLFREMERNDIVKEGKIAQRWNDYLNFWVKKNAGEL</sequence>
<comment type="subcellular location">
    <subcellularLocation>
        <location evidence="1 5">Secreted</location>
    </subcellularLocation>
</comment>
<evidence type="ECO:0000256" key="2">
    <source>
        <dbReference type="ARBA" id="ARBA00010400"/>
    </source>
</evidence>
<reference evidence="6" key="1">
    <citation type="submission" date="2023-04" db="EMBL/GenBank/DDBJ databases">
        <title>Phytophthora lilii NBRC 32176.</title>
        <authorList>
            <person name="Ichikawa N."/>
            <person name="Sato H."/>
            <person name="Tonouchi N."/>
        </authorList>
    </citation>
    <scope>NUCLEOTIDE SEQUENCE</scope>
    <source>
        <strain evidence="6">NBRC 32176</strain>
    </source>
</reference>
<evidence type="ECO:0000256" key="5">
    <source>
        <dbReference type="RuleBase" id="RU367124"/>
    </source>
</evidence>
<dbReference type="InterPro" id="IPR031825">
    <property type="entry name" value="RXLR"/>
</dbReference>
<evidence type="ECO:0000256" key="3">
    <source>
        <dbReference type="ARBA" id="ARBA00022525"/>
    </source>
</evidence>
<protein>
    <recommendedName>
        <fullName evidence="5">RxLR effector protein</fullName>
    </recommendedName>
</protein>
<dbReference type="AlphaFoldDB" id="A0A9W6TAT0"/>
<name>A0A9W6TAT0_9STRA</name>
<evidence type="ECO:0000313" key="7">
    <source>
        <dbReference type="Proteomes" id="UP001165083"/>
    </source>
</evidence>